<feature type="domain" description="MYND-type" evidence="5">
    <location>
        <begin position="8"/>
        <end position="45"/>
    </location>
</feature>
<reference evidence="6 7" key="1">
    <citation type="submission" date="2024-04" db="EMBL/GenBank/DDBJ databases">
        <title>Phyllosticta paracitricarpa is synonymous to the EU quarantine fungus P. citricarpa based on phylogenomic analyses.</title>
        <authorList>
            <consortium name="Lawrence Berkeley National Laboratory"/>
            <person name="Van Ingen-Buijs V.A."/>
            <person name="Van Westerhoven A.C."/>
            <person name="Haridas S."/>
            <person name="Skiadas P."/>
            <person name="Martin F."/>
            <person name="Groenewald J.Z."/>
            <person name="Crous P.W."/>
            <person name="Seidl M.F."/>
        </authorList>
    </citation>
    <scope>NUCLEOTIDE SEQUENCE [LARGE SCALE GENOMIC DNA]</scope>
    <source>
        <strain evidence="6 7">CBS 123374</strain>
    </source>
</reference>
<organism evidence="6 7">
    <name type="scientific">Phyllosticta capitalensis</name>
    <dbReference type="NCBI Taxonomy" id="121624"/>
    <lineage>
        <taxon>Eukaryota</taxon>
        <taxon>Fungi</taxon>
        <taxon>Dikarya</taxon>
        <taxon>Ascomycota</taxon>
        <taxon>Pezizomycotina</taxon>
        <taxon>Dothideomycetes</taxon>
        <taxon>Dothideomycetes incertae sedis</taxon>
        <taxon>Botryosphaeriales</taxon>
        <taxon>Phyllostictaceae</taxon>
        <taxon>Phyllosticta</taxon>
    </lineage>
</organism>
<dbReference type="EMBL" id="JBBWRZ010000002">
    <property type="protein sequence ID" value="KAK8244661.1"/>
    <property type="molecule type" value="Genomic_DNA"/>
</dbReference>
<evidence type="ECO:0000256" key="4">
    <source>
        <dbReference type="PROSITE-ProRule" id="PRU00134"/>
    </source>
</evidence>
<evidence type="ECO:0000256" key="1">
    <source>
        <dbReference type="ARBA" id="ARBA00022723"/>
    </source>
</evidence>
<evidence type="ECO:0000256" key="3">
    <source>
        <dbReference type="ARBA" id="ARBA00022833"/>
    </source>
</evidence>
<dbReference type="Pfam" id="PF01753">
    <property type="entry name" value="zf-MYND"/>
    <property type="match status" value="1"/>
</dbReference>
<keyword evidence="7" id="KW-1185">Reference proteome</keyword>
<dbReference type="Gene3D" id="6.10.140.2220">
    <property type="match status" value="1"/>
</dbReference>
<evidence type="ECO:0000259" key="5">
    <source>
        <dbReference type="PROSITE" id="PS50865"/>
    </source>
</evidence>
<evidence type="ECO:0000313" key="6">
    <source>
        <dbReference type="EMBL" id="KAK8244661.1"/>
    </source>
</evidence>
<proteinExistence type="predicted"/>
<evidence type="ECO:0000256" key="2">
    <source>
        <dbReference type="ARBA" id="ARBA00022771"/>
    </source>
</evidence>
<keyword evidence="1" id="KW-0479">Metal-binding</keyword>
<evidence type="ECO:0000313" key="7">
    <source>
        <dbReference type="Proteomes" id="UP001492380"/>
    </source>
</evidence>
<dbReference type="PROSITE" id="PS01360">
    <property type="entry name" value="ZF_MYND_1"/>
    <property type="match status" value="1"/>
</dbReference>
<dbReference type="PROSITE" id="PS50865">
    <property type="entry name" value="ZF_MYND_2"/>
    <property type="match status" value="1"/>
</dbReference>
<comment type="caution">
    <text evidence="6">The sequence shown here is derived from an EMBL/GenBank/DDBJ whole genome shotgun (WGS) entry which is preliminary data.</text>
</comment>
<protein>
    <recommendedName>
        <fullName evidence="5">MYND-type domain-containing protein</fullName>
    </recommendedName>
</protein>
<accession>A0ABR1Z143</accession>
<keyword evidence="3" id="KW-0862">Zinc</keyword>
<sequence>MRPLRRECVLCYSQDDLLRCGACKVARYCSREHQKEDWVMHKIFCKPVTKEQKSLDKEETALRAHPDRPFEEVVGQFWRFQPSRPYMLARSDFISALGDVNTYDSVACALDHSLDMLRLSLSDGMGVRKSVPSLFLRLGREQEAYDFIKGWAKYMQPDGGDNGMPPHTWFRDADVFEPVELAMDNYNFLNHALDLLLLKVKLLLDLLALQKSPFDMNSLLTTLVRNRIDELRASGLEALIEKVKDHIKLLCESLKSQNSHIWTVLFNPEANSATTACYSLGSMDEARVAVHISYPAWAEALESLDWVENFVQSN</sequence>
<keyword evidence="2 4" id="KW-0863">Zinc-finger</keyword>
<gene>
    <name evidence="6" type="ORF">HDK90DRAFT_478197</name>
</gene>
<dbReference type="InterPro" id="IPR002893">
    <property type="entry name" value="Znf_MYND"/>
</dbReference>
<name>A0ABR1Z143_9PEZI</name>
<dbReference type="Proteomes" id="UP001492380">
    <property type="component" value="Unassembled WGS sequence"/>
</dbReference>
<dbReference type="SUPFAM" id="SSF144232">
    <property type="entry name" value="HIT/MYND zinc finger-like"/>
    <property type="match status" value="1"/>
</dbReference>